<keyword evidence="3" id="KW-1185">Reference proteome</keyword>
<name>A0A0G4F385_VITBC</name>
<feature type="region of interest" description="Disordered" evidence="1">
    <location>
        <begin position="93"/>
        <end position="113"/>
    </location>
</feature>
<evidence type="ECO:0000256" key="1">
    <source>
        <dbReference type="SAM" id="MobiDB-lite"/>
    </source>
</evidence>
<proteinExistence type="predicted"/>
<dbReference type="EMBL" id="CDMY01000366">
    <property type="protein sequence ID" value="CEM06379.1"/>
    <property type="molecule type" value="Genomic_DNA"/>
</dbReference>
<accession>A0A0G4F385</accession>
<dbReference type="InParanoid" id="A0A0G4F385"/>
<dbReference type="AlphaFoldDB" id="A0A0G4F385"/>
<gene>
    <name evidence="2" type="ORF">Vbra_5605</name>
</gene>
<organism evidence="2 3">
    <name type="scientific">Vitrella brassicaformis (strain CCMP3155)</name>
    <dbReference type="NCBI Taxonomy" id="1169540"/>
    <lineage>
        <taxon>Eukaryota</taxon>
        <taxon>Sar</taxon>
        <taxon>Alveolata</taxon>
        <taxon>Colpodellida</taxon>
        <taxon>Vitrellaceae</taxon>
        <taxon>Vitrella</taxon>
    </lineage>
</organism>
<protein>
    <submittedName>
        <fullName evidence="2">Uncharacterized protein</fullName>
    </submittedName>
</protein>
<dbReference type="Proteomes" id="UP000041254">
    <property type="component" value="Unassembled WGS sequence"/>
</dbReference>
<evidence type="ECO:0000313" key="2">
    <source>
        <dbReference type="EMBL" id="CEM06379.1"/>
    </source>
</evidence>
<dbReference type="PhylomeDB" id="A0A0G4F385"/>
<reference evidence="2 3" key="1">
    <citation type="submission" date="2014-11" db="EMBL/GenBank/DDBJ databases">
        <authorList>
            <person name="Zhu J."/>
            <person name="Qi W."/>
            <person name="Song R."/>
        </authorList>
    </citation>
    <scope>NUCLEOTIDE SEQUENCE [LARGE SCALE GENOMIC DNA]</scope>
</reference>
<evidence type="ECO:0000313" key="3">
    <source>
        <dbReference type="Proteomes" id="UP000041254"/>
    </source>
</evidence>
<sequence>MAGSEERKKLDTEWQQLRAREAELKERIKSHADKEHRIKQLDAELEDKAASLANLKAEIKNQQKQLSKNAAERNGEAPQRIQQLEKEIETIAKKHEEDLTAARADQSAIQSRD</sequence>
<dbReference type="VEuPathDB" id="CryptoDB:Vbra_5605"/>